<feature type="signal peptide" evidence="4">
    <location>
        <begin position="1"/>
        <end position="27"/>
    </location>
</feature>
<keyword evidence="3" id="KW-0813">Transport</keyword>
<dbReference type="GO" id="GO:0006865">
    <property type="term" value="P:amino acid transport"/>
    <property type="evidence" value="ECO:0007669"/>
    <property type="project" value="UniProtKB-KW"/>
</dbReference>
<gene>
    <name evidence="6" type="ORF">D4Q52_20465</name>
</gene>
<dbReference type="Pfam" id="PF13458">
    <property type="entry name" value="Peripla_BP_6"/>
    <property type="match status" value="1"/>
</dbReference>
<dbReference type="CDD" id="cd06338">
    <property type="entry name" value="PBP1_ABC_ligand_binding-like"/>
    <property type="match status" value="1"/>
</dbReference>
<keyword evidence="3" id="KW-0029">Amino-acid transport</keyword>
<feature type="chain" id="PRO_5018983238" evidence="4">
    <location>
        <begin position="28"/>
        <end position="403"/>
    </location>
</feature>
<protein>
    <submittedName>
        <fullName evidence="6">ABC transporter substrate-binding protein</fullName>
    </submittedName>
</protein>
<dbReference type="RefSeq" id="WP_119858426.1">
    <property type="nucleotide sequence ID" value="NZ_QYYD01000024.1"/>
</dbReference>
<dbReference type="PANTHER" id="PTHR30483:SF37">
    <property type="entry name" value="ABC TRANSPORTER SUBSTRATE-BINDING PROTEIN"/>
    <property type="match status" value="1"/>
</dbReference>
<evidence type="ECO:0000256" key="4">
    <source>
        <dbReference type="SAM" id="SignalP"/>
    </source>
</evidence>
<dbReference type="Gene3D" id="3.40.50.2300">
    <property type="match status" value="2"/>
</dbReference>
<dbReference type="Proteomes" id="UP000285523">
    <property type="component" value="Unassembled WGS sequence"/>
</dbReference>
<dbReference type="SUPFAM" id="SSF53822">
    <property type="entry name" value="Periplasmic binding protein-like I"/>
    <property type="match status" value="1"/>
</dbReference>
<name>A0A418V0J7_RHOPL</name>
<dbReference type="PANTHER" id="PTHR30483">
    <property type="entry name" value="LEUCINE-SPECIFIC-BINDING PROTEIN"/>
    <property type="match status" value="1"/>
</dbReference>
<accession>A0A418V0J7</accession>
<sequence length="403" mass="43076">MSRITTVGGAVAVALFCLAGASAEVHAEDKVLKIGAPLPLTGGLAPEGLRMKAGYDLWAKTQNEAGGVKAGPDSYKVEIVYSDYQSATPRAVQSAELMITENKVDAIFAPFGSGATKAVSAITEKYGVPMIAAQAASAQVYDQGFKYLFGMYTPNNSVTEPLINLLAAKNPAVKRIAVLARNDLFPLAIAEELQKYAKEKGFEIVSDQKFPVGTVDFSSALTQIRSSRPDLFYVTGYVNDMILIRKQMQELGVRPQLTAMLVGPTTPEFLSGTGKLAENVVTAAWWDVAAKFKGEDVFGTAEHFAEMFRAANNNHHPDYSVAAAAACGVVLAIATQNAGTVEKSKVRDALASMDAQTFYGRVKFGPTGQITSLKPPTMQIQGGKPVVVDPPEIAQADIRFEKK</sequence>
<dbReference type="InterPro" id="IPR051010">
    <property type="entry name" value="BCAA_transport"/>
</dbReference>
<organism evidence="6 7">
    <name type="scientific">Rhodopseudomonas palustris</name>
    <dbReference type="NCBI Taxonomy" id="1076"/>
    <lineage>
        <taxon>Bacteria</taxon>
        <taxon>Pseudomonadati</taxon>
        <taxon>Pseudomonadota</taxon>
        <taxon>Alphaproteobacteria</taxon>
        <taxon>Hyphomicrobiales</taxon>
        <taxon>Nitrobacteraceae</taxon>
        <taxon>Rhodopseudomonas</taxon>
    </lineage>
</organism>
<evidence type="ECO:0000256" key="1">
    <source>
        <dbReference type="ARBA" id="ARBA00010062"/>
    </source>
</evidence>
<keyword evidence="2 4" id="KW-0732">Signal</keyword>
<evidence type="ECO:0000256" key="2">
    <source>
        <dbReference type="ARBA" id="ARBA00022729"/>
    </source>
</evidence>
<dbReference type="InterPro" id="IPR028082">
    <property type="entry name" value="Peripla_BP_I"/>
</dbReference>
<dbReference type="EMBL" id="QYYD01000024">
    <property type="protein sequence ID" value="RJF69361.1"/>
    <property type="molecule type" value="Genomic_DNA"/>
</dbReference>
<evidence type="ECO:0000256" key="3">
    <source>
        <dbReference type="ARBA" id="ARBA00022970"/>
    </source>
</evidence>
<dbReference type="InterPro" id="IPR028081">
    <property type="entry name" value="Leu-bd"/>
</dbReference>
<comment type="caution">
    <text evidence="6">The sequence shown here is derived from an EMBL/GenBank/DDBJ whole genome shotgun (WGS) entry which is preliminary data.</text>
</comment>
<feature type="domain" description="Leucine-binding protein" evidence="5">
    <location>
        <begin position="32"/>
        <end position="369"/>
    </location>
</feature>
<evidence type="ECO:0000313" key="7">
    <source>
        <dbReference type="Proteomes" id="UP000285523"/>
    </source>
</evidence>
<comment type="similarity">
    <text evidence="1">Belongs to the leucine-binding protein family.</text>
</comment>
<proteinExistence type="inferred from homology"/>
<reference evidence="6 7" key="1">
    <citation type="submission" date="2018-09" db="EMBL/GenBank/DDBJ databases">
        <title>Draft genome sequence of Rhodopseudomonas palustris 2.1.18.</title>
        <authorList>
            <person name="Robertson S.L."/>
            <person name="Meyer T.E."/>
            <person name="Kyndt J.A."/>
        </authorList>
    </citation>
    <scope>NUCLEOTIDE SEQUENCE [LARGE SCALE GENOMIC DNA]</scope>
    <source>
        <strain evidence="6 7">2.1.18</strain>
    </source>
</reference>
<dbReference type="AlphaFoldDB" id="A0A418V0J7"/>
<evidence type="ECO:0000259" key="5">
    <source>
        <dbReference type="Pfam" id="PF13458"/>
    </source>
</evidence>
<evidence type="ECO:0000313" key="6">
    <source>
        <dbReference type="EMBL" id="RJF69361.1"/>
    </source>
</evidence>
<dbReference type="OrthoDB" id="9786833at2"/>